<sequence>MLKILQILDFDTFGDKIFDIAVRVDKFVDFFWLRIKNQNTRFIFDTAKNLTNYIDREKIIISEHCDIASILTLHGAHLNKNSIPTNFIKYTFPNLTIGYSAHSIEEIQTIEADYYTLSPIFNTKKSYPVKPLGLDFKLPKNKKIFALGGINKNNINFIINKGFHGIAGIRFFNELKEMRMLLNRLTCR</sequence>
<comment type="pathway">
    <text evidence="1">Cofactor biosynthesis; thiamine diphosphate biosynthesis.</text>
</comment>
<feature type="domain" description="Thiamine phosphate synthase/TenI" evidence="3">
    <location>
        <begin position="25"/>
        <end position="170"/>
    </location>
</feature>
<dbReference type="SUPFAM" id="SSF51391">
    <property type="entry name" value="Thiamin phosphate synthase"/>
    <property type="match status" value="1"/>
</dbReference>
<dbReference type="InterPro" id="IPR013785">
    <property type="entry name" value="Aldolase_TIM"/>
</dbReference>
<dbReference type="CDD" id="cd00564">
    <property type="entry name" value="TMP_TenI"/>
    <property type="match status" value="1"/>
</dbReference>
<dbReference type="KEGG" id="ddf:DEFDS_2135"/>
<proteinExistence type="predicted"/>
<dbReference type="RefSeq" id="WP_013008827.1">
    <property type="nucleotide sequence ID" value="NC_013939.1"/>
</dbReference>
<evidence type="ECO:0000259" key="3">
    <source>
        <dbReference type="Pfam" id="PF02581"/>
    </source>
</evidence>
<dbReference type="Pfam" id="PF02581">
    <property type="entry name" value="TMP-TENI"/>
    <property type="match status" value="1"/>
</dbReference>
<gene>
    <name evidence="4" type="ordered locus">DEFDS_2135</name>
</gene>
<accession>D3PA42</accession>
<dbReference type="GO" id="GO:0004789">
    <property type="term" value="F:thiamine-phosphate diphosphorylase activity"/>
    <property type="evidence" value="ECO:0007669"/>
    <property type="project" value="TreeGrafter"/>
</dbReference>
<dbReference type="GO" id="GO:0005737">
    <property type="term" value="C:cytoplasm"/>
    <property type="evidence" value="ECO:0007669"/>
    <property type="project" value="TreeGrafter"/>
</dbReference>
<keyword evidence="5" id="KW-1185">Reference proteome</keyword>
<name>D3PA42_DEFDS</name>
<dbReference type="Proteomes" id="UP000001520">
    <property type="component" value="Chromosome"/>
</dbReference>
<evidence type="ECO:0000256" key="1">
    <source>
        <dbReference type="ARBA" id="ARBA00004948"/>
    </source>
</evidence>
<dbReference type="EMBL" id="AP011529">
    <property type="protein sequence ID" value="BAI81582.1"/>
    <property type="molecule type" value="Genomic_DNA"/>
</dbReference>
<dbReference type="InterPro" id="IPR036206">
    <property type="entry name" value="ThiamineP_synth_sf"/>
</dbReference>
<dbReference type="GO" id="GO:0009228">
    <property type="term" value="P:thiamine biosynthetic process"/>
    <property type="evidence" value="ECO:0007669"/>
    <property type="project" value="UniProtKB-KW"/>
</dbReference>
<dbReference type="STRING" id="639282.DEFDS_2135"/>
<dbReference type="PANTHER" id="PTHR20857:SF15">
    <property type="entry name" value="THIAMINE-PHOSPHATE SYNTHASE"/>
    <property type="match status" value="1"/>
</dbReference>
<dbReference type="InterPro" id="IPR022998">
    <property type="entry name" value="ThiamineP_synth_TenI"/>
</dbReference>
<evidence type="ECO:0000313" key="4">
    <source>
        <dbReference type="EMBL" id="BAI81582.1"/>
    </source>
</evidence>
<organism evidence="4 5">
    <name type="scientific">Deferribacter desulfuricans (strain DSM 14783 / JCM 11476 / NBRC 101012 / SSM1)</name>
    <dbReference type="NCBI Taxonomy" id="639282"/>
    <lineage>
        <taxon>Bacteria</taxon>
        <taxon>Pseudomonadati</taxon>
        <taxon>Deferribacterota</taxon>
        <taxon>Deferribacteres</taxon>
        <taxon>Deferribacterales</taxon>
        <taxon>Deferribacteraceae</taxon>
        <taxon>Deferribacter</taxon>
    </lineage>
</organism>
<reference evidence="4 5" key="1">
    <citation type="journal article" date="2010" name="DNA Res.">
        <title>Bacterial lifestyle in a deep-sea hydrothermal vent chimney revealed by the genome sequence of the thermophilic bacterium Deferribacter desulfuricans SSM1.</title>
        <authorList>
            <person name="Takaki Y."/>
            <person name="Shimamura S."/>
            <person name="Nakagawa S."/>
            <person name="Fukuhara Y."/>
            <person name="Horikawa H."/>
            <person name="Ankai A."/>
            <person name="Harada T."/>
            <person name="Hosoyama A."/>
            <person name="Oguchi A."/>
            <person name="Fukui S."/>
            <person name="Fujita N."/>
            <person name="Takami H."/>
            <person name="Takai K."/>
        </authorList>
    </citation>
    <scope>NUCLEOTIDE SEQUENCE [LARGE SCALE GENOMIC DNA]</scope>
    <source>
        <strain evidence="5">DSM 14783 / JCM 11476 / NBRC 101012 / SSM1</strain>
    </source>
</reference>
<dbReference type="AlphaFoldDB" id="D3PA42"/>
<dbReference type="Gene3D" id="3.20.20.70">
    <property type="entry name" value="Aldolase class I"/>
    <property type="match status" value="1"/>
</dbReference>
<keyword evidence="2" id="KW-0784">Thiamine biosynthesis</keyword>
<evidence type="ECO:0000313" key="5">
    <source>
        <dbReference type="Proteomes" id="UP000001520"/>
    </source>
</evidence>
<dbReference type="PANTHER" id="PTHR20857">
    <property type="entry name" value="THIAMINE-PHOSPHATE PYROPHOSPHORYLASE"/>
    <property type="match status" value="1"/>
</dbReference>
<dbReference type="eggNOG" id="COG0352">
    <property type="taxonomic scope" value="Bacteria"/>
</dbReference>
<evidence type="ECO:0000256" key="2">
    <source>
        <dbReference type="ARBA" id="ARBA00022977"/>
    </source>
</evidence>
<protein>
    <recommendedName>
        <fullName evidence="3">Thiamine phosphate synthase/TenI domain-containing protein</fullName>
    </recommendedName>
</protein>
<dbReference type="HOGENOM" id="CLU_127550_0_0_0"/>
<dbReference type="OrthoDB" id="9812206at2"/>